<dbReference type="PANTHER" id="PTHR46268">
    <property type="entry name" value="STRESS RESPONSE PROTEIN NHAX"/>
    <property type="match status" value="1"/>
</dbReference>
<evidence type="ECO:0000259" key="2">
    <source>
        <dbReference type="Pfam" id="PF00582"/>
    </source>
</evidence>
<dbReference type="InterPro" id="IPR006015">
    <property type="entry name" value="Universal_stress_UspA"/>
</dbReference>
<sequence length="148" mass="15977">MLKKILVPIDGSYISFQALEYAMQLGKAFDGEIVVTHVNDPYDLSTPVDPKTVTIPTCEQTPEEKKKAGAAALAIAQKVAERADYKNIAFEKAIDKDPAQRIIEMAKDIEADAIVMGNRGLGTAKSFFLGSVSTTVVKHAPCPVIVVK</sequence>
<accession>A0A645FWM5</accession>
<dbReference type="EMBL" id="VSSQ01066410">
    <property type="protein sequence ID" value="MPN18961.1"/>
    <property type="molecule type" value="Genomic_DNA"/>
</dbReference>
<name>A0A645FWM5_9ZZZZ</name>
<dbReference type="InterPro" id="IPR006016">
    <property type="entry name" value="UspA"/>
</dbReference>
<dbReference type="Pfam" id="PF00582">
    <property type="entry name" value="Usp"/>
    <property type="match status" value="1"/>
</dbReference>
<dbReference type="CDD" id="cd00293">
    <property type="entry name" value="USP-like"/>
    <property type="match status" value="1"/>
</dbReference>
<dbReference type="PRINTS" id="PR01438">
    <property type="entry name" value="UNVRSLSTRESS"/>
</dbReference>
<dbReference type="Gene3D" id="3.40.50.620">
    <property type="entry name" value="HUPs"/>
    <property type="match status" value="1"/>
</dbReference>
<comment type="similarity">
    <text evidence="1">Belongs to the universal stress protein A family.</text>
</comment>
<dbReference type="PANTHER" id="PTHR46268:SF6">
    <property type="entry name" value="UNIVERSAL STRESS PROTEIN UP12"/>
    <property type="match status" value="1"/>
</dbReference>
<dbReference type="InterPro" id="IPR014729">
    <property type="entry name" value="Rossmann-like_a/b/a_fold"/>
</dbReference>
<proteinExistence type="inferred from homology"/>
<protein>
    <submittedName>
        <fullName evidence="3">Putative universal stress protein</fullName>
    </submittedName>
</protein>
<comment type="caution">
    <text evidence="3">The sequence shown here is derived from an EMBL/GenBank/DDBJ whole genome shotgun (WGS) entry which is preliminary data.</text>
</comment>
<gene>
    <name evidence="3" type="ORF">SDC9_166326</name>
</gene>
<dbReference type="AlphaFoldDB" id="A0A645FWM5"/>
<evidence type="ECO:0000256" key="1">
    <source>
        <dbReference type="ARBA" id="ARBA00008791"/>
    </source>
</evidence>
<organism evidence="3">
    <name type="scientific">bioreactor metagenome</name>
    <dbReference type="NCBI Taxonomy" id="1076179"/>
    <lineage>
        <taxon>unclassified sequences</taxon>
        <taxon>metagenomes</taxon>
        <taxon>ecological metagenomes</taxon>
    </lineage>
</organism>
<evidence type="ECO:0000313" key="3">
    <source>
        <dbReference type="EMBL" id="MPN18961.1"/>
    </source>
</evidence>
<feature type="domain" description="UspA" evidence="2">
    <location>
        <begin position="1"/>
        <end position="148"/>
    </location>
</feature>
<dbReference type="SUPFAM" id="SSF52402">
    <property type="entry name" value="Adenine nucleotide alpha hydrolases-like"/>
    <property type="match status" value="1"/>
</dbReference>
<reference evidence="3" key="1">
    <citation type="submission" date="2019-08" db="EMBL/GenBank/DDBJ databases">
        <authorList>
            <person name="Kucharzyk K."/>
            <person name="Murdoch R.W."/>
            <person name="Higgins S."/>
            <person name="Loffler F."/>
        </authorList>
    </citation>
    <scope>NUCLEOTIDE SEQUENCE</scope>
</reference>